<reference evidence="3" key="1">
    <citation type="submission" date="2017-10" db="EMBL/GenBank/DDBJ databases">
        <title>Rapid genome shrinkage in a self-fertile nematode reveals novel sperm competition proteins.</title>
        <authorList>
            <person name="Yin D."/>
            <person name="Schwarz E.M."/>
            <person name="Thomas C.G."/>
            <person name="Felde R.L."/>
            <person name="Korf I.F."/>
            <person name="Cutter A.D."/>
            <person name="Schartner C.M."/>
            <person name="Ralston E.J."/>
            <person name="Meyer B.J."/>
            <person name="Haag E.S."/>
        </authorList>
    </citation>
    <scope>NUCLEOTIDE SEQUENCE [LARGE SCALE GENOMIC DNA]</scope>
    <source>
        <strain evidence="3">JU1422</strain>
    </source>
</reference>
<evidence type="ECO:0000313" key="3">
    <source>
        <dbReference type="Proteomes" id="UP000230233"/>
    </source>
</evidence>
<protein>
    <submittedName>
        <fullName evidence="2">Uncharacterized protein</fullName>
    </submittedName>
</protein>
<accession>A0A2G5TAG5</accession>
<feature type="compositionally biased region" description="Low complexity" evidence="1">
    <location>
        <begin position="120"/>
        <end position="130"/>
    </location>
</feature>
<comment type="caution">
    <text evidence="2">The sequence shown here is derived from an EMBL/GenBank/DDBJ whole genome shotgun (WGS) entry which is preliminary data.</text>
</comment>
<keyword evidence="3" id="KW-1185">Reference proteome</keyword>
<dbReference type="AlphaFoldDB" id="A0A2G5TAG5"/>
<evidence type="ECO:0000313" key="2">
    <source>
        <dbReference type="EMBL" id="PIC24173.1"/>
    </source>
</evidence>
<organism evidence="2 3">
    <name type="scientific">Caenorhabditis nigoni</name>
    <dbReference type="NCBI Taxonomy" id="1611254"/>
    <lineage>
        <taxon>Eukaryota</taxon>
        <taxon>Metazoa</taxon>
        <taxon>Ecdysozoa</taxon>
        <taxon>Nematoda</taxon>
        <taxon>Chromadorea</taxon>
        <taxon>Rhabditida</taxon>
        <taxon>Rhabditina</taxon>
        <taxon>Rhabditomorpha</taxon>
        <taxon>Rhabditoidea</taxon>
        <taxon>Rhabditidae</taxon>
        <taxon>Peloderinae</taxon>
        <taxon>Caenorhabditis</taxon>
    </lineage>
</organism>
<dbReference type="EMBL" id="PDUG01000005">
    <property type="protein sequence ID" value="PIC24173.1"/>
    <property type="molecule type" value="Genomic_DNA"/>
</dbReference>
<gene>
    <name evidence="2" type="primary">Cnig_chr_V.g17601</name>
    <name evidence="2" type="ORF">B9Z55_017601</name>
</gene>
<proteinExistence type="predicted"/>
<dbReference type="Proteomes" id="UP000230233">
    <property type="component" value="Chromosome V"/>
</dbReference>
<feature type="region of interest" description="Disordered" evidence="1">
    <location>
        <begin position="112"/>
        <end position="132"/>
    </location>
</feature>
<evidence type="ECO:0000256" key="1">
    <source>
        <dbReference type="SAM" id="MobiDB-lite"/>
    </source>
</evidence>
<name>A0A2G5TAG5_9PELO</name>
<sequence>MSFNTYCRDCAVHLSSPTAKDCHVSLIHFGVPPPDPEISEELFYTIKANDMCVRAKTCPFCIVYFDCIGTCVSHVTAQHPQRNVFQPAHNAALLQWERLVEIAFPGFLRDHPASDRSRSISRSSSESSNGSREEHCHVCYDDEYYDYLNL</sequence>